<proteinExistence type="predicted"/>
<gene>
    <name evidence="8" type="ORF">H0E87_005402</name>
</gene>
<evidence type="ECO:0000256" key="6">
    <source>
        <dbReference type="RuleBase" id="RU367028"/>
    </source>
</evidence>
<evidence type="ECO:0000256" key="3">
    <source>
        <dbReference type="ARBA" id="ARBA00023015"/>
    </source>
</evidence>
<keyword evidence="4 6" id="KW-0804">Transcription</keyword>
<dbReference type="GO" id="GO:0045892">
    <property type="term" value="P:negative regulation of DNA-templated transcription"/>
    <property type="evidence" value="ECO:0007669"/>
    <property type="project" value="UniProtKB-UniRule"/>
</dbReference>
<name>A0A8T2ZJ24_POPDE</name>
<dbReference type="Proteomes" id="UP000807159">
    <property type="component" value="Chromosome 2"/>
</dbReference>
<comment type="function">
    <text evidence="6">Transcriptional repressor that regulates multiple aspects of plant growth and development.</text>
</comment>
<dbReference type="AlphaFoldDB" id="A0A8T2ZJ24"/>
<keyword evidence="3 6" id="KW-0805">Transcription regulation</keyword>
<evidence type="ECO:0000313" key="9">
    <source>
        <dbReference type="Proteomes" id="UP000807159"/>
    </source>
</evidence>
<dbReference type="GO" id="GO:0005634">
    <property type="term" value="C:nucleus"/>
    <property type="evidence" value="ECO:0007669"/>
    <property type="project" value="UniProtKB-SubCell"/>
</dbReference>
<comment type="subcellular location">
    <subcellularLocation>
        <location evidence="1 6">Nucleus</location>
    </subcellularLocation>
</comment>
<reference evidence="8" key="1">
    <citation type="journal article" date="2021" name="J. Hered.">
        <title>Genome Assembly of Salicaceae Populus deltoides (Eastern Cottonwood) I-69 Based on Nanopore Sequencing and Hi-C Technologies.</title>
        <authorList>
            <person name="Bai S."/>
            <person name="Wu H."/>
            <person name="Zhang J."/>
            <person name="Pan Z."/>
            <person name="Zhao W."/>
            <person name="Li Z."/>
            <person name="Tong C."/>
        </authorList>
    </citation>
    <scope>NUCLEOTIDE SEQUENCE</scope>
    <source>
        <tissue evidence="8">Leaf</tissue>
    </source>
</reference>
<dbReference type="InterPro" id="IPR006458">
    <property type="entry name" value="Ovate_C"/>
</dbReference>
<comment type="caution">
    <text evidence="8">The sequence shown here is derived from an EMBL/GenBank/DDBJ whole genome shotgun (WGS) entry which is preliminary data.</text>
</comment>
<evidence type="ECO:0000259" key="7">
    <source>
        <dbReference type="PROSITE" id="PS51754"/>
    </source>
</evidence>
<organism evidence="8 9">
    <name type="scientific">Populus deltoides</name>
    <name type="common">Eastern poplar</name>
    <name type="synonym">Eastern cottonwood</name>
    <dbReference type="NCBI Taxonomy" id="3696"/>
    <lineage>
        <taxon>Eukaryota</taxon>
        <taxon>Viridiplantae</taxon>
        <taxon>Streptophyta</taxon>
        <taxon>Embryophyta</taxon>
        <taxon>Tracheophyta</taxon>
        <taxon>Spermatophyta</taxon>
        <taxon>Magnoliopsida</taxon>
        <taxon>eudicotyledons</taxon>
        <taxon>Gunneridae</taxon>
        <taxon>Pentapetalae</taxon>
        <taxon>rosids</taxon>
        <taxon>fabids</taxon>
        <taxon>Malpighiales</taxon>
        <taxon>Salicaceae</taxon>
        <taxon>Saliceae</taxon>
        <taxon>Populus</taxon>
    </lineage>
</organism>
<keyword evidence="2 6" id="KW-0678">Repressor</keyword>
<dbReference type="PANTHER" id="PTHR33057:SF224">
    <property type="entry name" value="TRANSCRIPTION REPRESSOR"/>
    <property type="match status" value="1"/>
</dbReference>
<feature type="domain" description="OVATE" evidence="7">
    <location>
        <begin position="277"/>
        <end position="336"/>
    </location>
</feature>
<protein>
    <recommendedName>
        <fullName evidence="6">Transcription repressor</fullName>
    </recommendedName>
    <alternativeName>
        <fullName evidence="6">Ovate family protein</fullName>
    </alternativeName>
</protein>
<accession>A0A8T2ZJ24</accession>
<evidence type="ECO:0000256" key="5">
    <source>
        <dbReference type="ARBA" id="ARBA00023242"/>
    </source>
</evidence>
<dbReference type="NCBIfam" id="TIGR01568">
    <property type="entry name" value="A_thal_3678"/>
    <property type="match status" value="1"/>
</dbReference>
<dbReference type="PROSITE" id="PS51754">
    <property type="entry name" value="OVATE"/>
    <property type="match status" value="1"/>
</dbReference>
<dbReference type="Pfam" id="PF04844">
    <property type="entry name" value="Ovate"/>
    <property type="match status" value="1"/>
</dbReference>
<keyword evidence="5 6" id="KW-0539">Nucleus</keyword>
<evidence type="ECO:0000313" key="8">
    <source>
        <dbReference type="EMBL" id="KAH8517447.1"/>
    </source>
</evidence>
<evidence type="ECO:0000256" key="2">
    <source>
        <dbReference type="ARBA" id="ARBA00022491"/>
    </source>
</evidence>
<dbReference type="EMBL" id="JACEGQ020000002">
    <property type="protein sequence ID" value="KAH8517447.1"/>
    <property type="molecule type" value="Genomic_DNA"/>
</dbReference>
<evidence type="ECO:0000256" key="4">
    <source>
        <dbReference type="ARBA" id="ARBA00023163"/>
    </source>
</evidence>
<dbReference type="PANTHER" id="PTHR33057">
    <property type="entry name" value="TRANSCRIPTION REPRESSOR OFP7-RELATED"/>
    <property type="match status" value="1"/>
</dbReference>
<dbReference type="InterPro" id="IPR038933">
    <property type="entry name" value="Ovate"/>
</dbReference>
<evidence type="ECO:0000256" key="1">
    <source>
        <dbReference type="ARBA" id="ARBA00004123"/>
    </source>
</evidence>
<sequence length="351" mass="39850">MVMNFHKMPNRLKHKLSRVITSFQLCRSKDPSCPEAPTPAIHRLSPFNPKALDINYPCNLPAPPPPSTPYYKCQVSRKTISVGCKCQSRSCPRCCMSDWSIESPDFACKKEARWQAKPHLNVPFSFSDESGDMSPFMVTGKNKNREINIKKNKVKTGVLPVDTSGCFCSTDVAGEENETLLCSSRSFSYESSCEFSHSLDTIARQSEYHEAFNKPIGNKKVSNLKKIKKLGHQVSLNKWKRSKTVTSPEIPSPVRSSVLKRVISRKVDGRVKESVAVVKKSQNPHRDFKRSMLEMILEKQIFEAEDLQELLQCFLSLNSRQYHGVIVQAFSEVWEIVFCDSPVKKRASIRN</sequence>
<keyword evidence="9" id="KW-1185">Reference proteome</keyword>